<feature type="chain" id="PRO_5040986426" description="Amidohydrolase-related domain-containing protein" evidence="1">
    <location>
        <begin position="32"/>
        <end position="328"/>
    </location>
</feature>
<organism evidence="3 4">
    <name type="scientific">Triparma laevis f. longispina</name>
    <dbReference type="NCBI Taxonomy" id="1714387"/>
    <lineage>
        <taxon>Eukaryota</taxon>
        <taxon>Sar</taxon>
        <taxon>Stramenopiles</taxon>
        <taxon>Ochrophyta</taxon>
        <taxon>Bolidophyceae</taxon>
        <taxon>Parmales</taxon>
        <taxon>Triparmaceae</taxon>
        <taxon>Triparma</taxon>
    </lineage>
</organism>
<gene>
    <name evidence="3" type="ORF">TrLO_g12379</name>
</gene>
<comment type="caution">
    <text evidence="3">The sequence shown here is derived from an EMBL/GenBank/DDBJ whole genome shotgun (WGS) entry which is preliminary data.</text>
</comment>
<evidence type="ECO:0000313" key="3">
    <source>
        <dbReference type="EMBL" id="GMI09181.1"/>
    </source>
</evidence>
<proteinExistence type="predicted"/>
<keyword evidence="4" id="KW-1185">Reference proteome</keyword>
<protein>
    <recommendedName>
        <fullName evidence="2">Amidohydrolase-related domain-containing protein</fullName>
    </recommendedName>
</protein>
<evidence type="ECO:0000313" key="4">
    <source>
        <dbReference type="Proteomes" id="UP001165122"/>
    </source>
</evidence>
<dbReference type="InterPro" id="IPR032466">
    <property type="entry name" value="Metal_Hydrolase"/>
</dbReference>
<evidence type="ECO:0000259" key="2">
    <source>
        <dbReference type="Pfam" id="PF04909"/>
    </source>
</evidence>
<dbReference type="Proteomes" id="UP001165122">
    <property type="component" value="Unassembled WGS sequence"/>
</dbReference>
<evidence type="ECO:0000256" key="1">
    <source>
        <dbReference type="SAM" id="SignalP"/>
    </source>
</evidence>
<dbReference type="OrthoDB" id="2135488at2759"/>
<dbReference type="GO" id="GO:0016787">
    <property type="term" value="F:hydrolase activity"/>
    <property type="evidence" value="ECO:0007669"/>
    <property type="project" value="InterPro"/>
</dbReference>
<dbReference type="EMBL" id="BRXW01000134">
    <property type="protein sequence ID" value="GMI09181.1"/>
    <property type="molecule type" value="Genomic_DNA"/>
</dbReference>
<dbReference type="PANTHER" id="PTHR35563">
    <property type="entry name" value="BARREL METAL-DEPENDENT HYDROLASE, PUTATIVE (AFU_ORTHOLOGUE AFUA_1G16240)-RELATED"/>
    <property type="match status" value="1"/>
</dbReference>
<dbReference type="Pfam" id="PF04909">
    <property type="entry name" value="Amidohydro_2"/>
    <property type="match status" value="1"/>
</dbReference>
<feature type="signal peptide" evidence="1">
    <location>
        <begin position="1"/>
        <end position="31"/>
    </location>
</feature>
<dbReference type="InterPro" id="IPR006680">
    <property type="entry name" value="Amidohydro-rel"/>
</dbReference>
<keyword evidence="1" id="KW-0732">Signal</keyword>
<dbReference type="AlphaFoldDB" id="A0A9W7FBM3"/>
<dbReference type="InterPro" id="IPR052358">
    <property type="entry name" value="Aro_Compnd_Degr_Hydrolases"/>
</dbReference>
<dbReference type="SUPFAM" id="SSF51556">
    <property type="entry name" value="Metallo-dependent hydrolases"/>
    <property type="match status" value="1"/>
</dbReference>
<dbReference type="PANTHER" id="PTHR35563:SF2">
    <property type="entry name" value="BARREL METAL-DEPENDENT HYDROLASE, PUTATIVE (AFU_ORTHOLOGUE AFUA_1G16240)-RELATED"/>
    <property type="match status" value="1"/>
</dbReference>
<accession>A0A9W7FBM3</accession>
<dbReference type="Gene3D" id="3.20.20.140">
    <property type="entry name" value="Metal-dependent hydrolases"/>
    <property type="match status" value="1"/>
</dbReference>
<name>A0A9W7FBM3_9STRA</name>
<feature type="domain" description="Amidohydrolase-related" evidence="2">
    <location>
        <begin position="179"/>
        <end position="299"/>
    </location>
</feature>
<sequence>MHRLLPFPLRLPSPLFLLLFSLVSLPNKTNPLSLDTHYHLSPRPLPPSATHAEYADFASTLDLKNTVSTQPALLSSNHEYLLSHASSSQKIVGLFTPPPSTLVYDSGNDVSTSIHDLETYSDLQSVSPYLTGMRLNPTIFSSGSQAPIQSNSDFLRLYKHLGTTNYDGPSLRQVNDRDEKVGKLGVVSVLCMAGFDTVEEIVLKLLDLSPDTALVIDHFGFTPFTSEGDASFLKLIDLLQDSENFYVRASAGFRVDKDLKRVGEERVRPLVECKGERVLWGTDWPFCGGEGGREWKDIGERMGVEDRWGEELYGFADVGNVGDVGQRV</sequence>
<reference evidence="4" key="1">
    <citation type="journal article" date="2023" name="Commun. Biol.">
        <title>Genome analysis of Parmales, the sister group of diatoms, reveals the evolutionary specialization of diatoms from phago-mixotrophs to photoautotrophs.</title>
        <authorList>
            <person name="Ban H."/>
            <person name="Sato S."/>
            <person name="Yoshikawa S."/>
            <person name="Yamada K."/>
            <person name="Nakamura Y."/>
            <person name="Ichinomiya M."/>
            <person name="Sato N."/>
            <person name="Blanc-Mathieu R."/>
            <person name="Endo H."/>
            <person name="Kuwata A."/>
            <person name="Ogata H."/>
        </authorList>
    </citation>
    <scope>NUCLEOTIDE SEQUENCE [LARGE SCALE GENOMIC DNA]</scope>
    <source>
        <strain evidence="4">NIES 3700</strain>
    </source>
</reference>